<keyword evidence="3" id="KW-1185">Reference proteome</keyword>
<sequence>MGLQAQCETVLESSKDCYKFTLEWVYWYTDKHGAANMKKLTLKTTLIAASLSLTVLSNAHAAEQEASWWDKTKAFFSETFNSADEATKDERAQISEKSKEVYKNIKDEGGELLEAGKEKSKQAWEKSKEKSKEAWSDLKENSKPVIDDASKKAKDVGNDLLDGASNLFEKSKKAVEESTK</sequence>
<dbReference type="AlphaFoldDB" id="A0A2S0VVD3"/>
<reference evidence="2 3" key="1">
    <citation type="submission" date="2018-01" db="EMBL/GenBank/DDBJ databases">
        <title>Genome sequence of a Cantenovulum-like bacteria.</title>
        <authorList>
            <person name="Tan W.R."/>
            <person name="Lau N.-S."/>
            <person name="Go F."/>
            <person name="Amirul A.-A.A."/>
        </authorList>
    </citation>
    <scope>NUCLEOTIDE SEQUENCE [LARGE SCALE GENOMIC DNA]</scope>
    <source>
        <strain evidence="2 3">CCB-QB4</strain>
    </source>
</reference>
<dbReference type="EMBL" id="CP026604">
    <property type="protein sequence ID" value="AWB68184.1"/>
    <property type="molecule type" value="Genomic_DNA"/>
</dbReference>
<gene>
    <name evidence="2" type="ORF">C2869_17960</name>
</gene>
<dbReference type="KEGG" id="cate:C2869_17960"/>
<evidence type="ECO:0000256" key="1">
    <source>
        <dbReference type="SAM" id="MobiDB-lite"/>
    </source>
</evidence>
<dbReference type="Gene3D" id="1.20.120.20">
    <property type="entry name" value="Apolipoprotein"/>
    <property type="match status" value="1"/>
</dbReference>
<dbReference type="Proteomes" id="UP000244441">
    <property type="component" value="Chromosome"/>
</dbReference>
<evidence type="ECO:0000313" key="3">
    <source>
        <dbReference type="Proteomes" id="UP000244441"/>
    </source>
</evidence>
<proteinExistence type="predicted"/>
<evidence type="ECO:0000313" key="2">
    <source>
        <dbReference type="EMBL" id="AWB68184.1"/>
    </source>
</evidence>
<name>A0A2S0VVD3_9ALTE</name>
<organism evidence="2 3">
    <name type="scientific">Saccharobesus litoralis</name>
    <dbReference type="NCBI Taxonomy" id="2172099"/>
    <lineage>
        <taxon>Bacteria</taxon>
        <taxon>Pseudomonadati</taxon>
        <taxon>Pseudomonadota</taxon>
        <taxon>Gammaproteobacteria</taxon>
        <taxon>Alteromonadales</taxon>
        <taxon>Alteromonadaceae</taxon>
        <taxon>Saccharobesus</taxon>
    </lineage>
</organism>
<feature type="region of interest" description="Disordered" evidence="1">
    <location>
        <begin position="114"/>
        <end position="151"/>
    </location>
</feature>
<accession>A0A2S0VVD3</accession>
<protein>
    <submittedName>
        <fullName evidence="2">Uncharacterized protein</fullName>
    </submittedName>
</protein>